<evidence type="ECO:0000256" key="9">
    <source>
        <dbReference type="RuleBase" id="RU003346"/>
    </source>
</evidence>
<feature type="transmembrane region" description="Helical" evidence="11">
    <location>
        <begin position="454"/>
        <end position="476"/>
    </location>
</feature>
<dbReference type="AlphaFoldDB" id="A0A0E9NPS7"/>
<dbReference type="PROSITE" id="PS00216">
    <property type="entry name" value="SUGAR_TRANSPORT_1"/>
    <property type="match status" value="1"/>
</dbReference>
<dbReference type="PANTHER" id="PTHR48020:SF12">
    <property type="entry name" value="PROTON MYO-INOSITOL COTRANSPORTER"/>
    <property type="match status" value="1"/>
</dbReference>
<dbReference type="PANTHER" id="PTHR48020">
    <property type="entry name" value="PROTON MYO-INOSITOL COTRANSPORTER"/>
    <property type="match status" value="1"/>
</dbReference>
<keyword evidence="6 11" id="KW-0472">Membrane</keyword>
<feature type="compositionally biased region" description="Low complexity" evidence="10">
    <location>
        <begin position="1"/>
        <end position="12"/>
    </location>
</feature>
<dbReference type="NCBIfam" id="TIGR00879">
    <property type="entry name" value="SP"/>
    <property type="match status" value="1"/>
</dbReference>
<sequence>MASSSTHSASSSRDFTARQSAMHRQDSMKKGAITAEADLSVHGLIGPAPEVDIEGIKPGAMIWFLTFIAGISGLLFGYDTGVISGALVVIGTDLGGKALTSFNKELITSATALGALLGGLGAGSLADFIGRRWVIGVANVIFVAGSIIQAAAPDLWTMIGGRFVIGWGVGLASLIVPLYIAELAPASYRGRMIVINVLFITFGQVVAYAIDAAFEHVHGGWRYMVGGGAIPAIVQLGTLFILPETPRYLCRKDKLQEAAAVLQRIYPSAGSAEIQAKIENIHAGVKEAGQRHGTYWQNLVNTLKKLYLVPANFRALVIACGLQGIQQLCGWNSLMYFSATIFQTVGFANPIATSLVVACTNFVFTIVAFNLIDRIGRRRILLCTVWGMSLALVLAAIAFHYLPRNASGEIEASHSDPWAAVVLFSMMLFAAFYATGIGNVPWQQSELFPYEVRGIGTGMATATNWGGNLIIGSTFLTLMDRITPSGTFGLYAGICFLGWLFVIFCYPETSGFTIEEIGELLQHGFGIRESQRRRAAKQAAARSNIELGENASQA</sequence>
<protein>
    <recommendedName>
        <fullName evidence="12">Major facilitator superfamily (MFS) profile domain-containing protein</fullName>
    </recommendedName>
</protein>
<feature type="transmembrane region" description="Helical" evidence="11">
    <location>
        <begin position="193"/>
        <end position="214"/>
    </location>
</feature>
<comment type="subcellular location">
    <subcellularLocation>
        <location evidence="1">Membrane</location>
        <topology evidence="1">Multi-pass membrane protein</topology>
    </subcellularLocation>
</comment>
<feature type="domain" description="Major facilitator superfamily (MFS) profile" evidence="12">
    <location>
        <begin position="65"/>
        <end position="510"/>
    </location>
</feature>
<evidence type="ECO:0000256" key="5">
    <source>
        <dbReference type="ARBA" id="ARBA00022989"/>
    </source>
</evidence>
<dbReference type="GO" id="GO:1904679">
    <property type="term" value="P:myo-inositol import across plasma membrane"/>
    <property type="evidence" value="ECO:0007669"/>
    <property type="project" value="TreeGrafter"/>
</dbReference>
<dbReference type="FunFam" id="1.20.1250.20:FF:000073">
    <property type="entry name" value="MFS myo-inositol transporter, putative"/>
    <property type="match status" value="1"/>
</dbReference>
<keyword evidence="5 11" id="KW-1133">Transmembrane helix</keyword>
<evidence type="ECO:0000259" key="12">
    <source>
        <dbReference type="PROSITE" id="PS50850"/>
    </source>
</evidence>
<dbReference type="EMBL" id="BACD03000045">
    <property type="protein sequence ID" value="GAO51415.1"/>
    <property type="molecule type" value="Genomic_DNA"/>
</dbReference>
<dbReference type="OMA" id="ETGWRWM"/>
<dbReference type="RefSeq" id="XP_019022899.1">
    <property type="nucleotide sequence ID" value="XM_019167846.1"/>
</dbReference>
<keyword evidence="4 11" id="KW-0812">Transmembrane</keyword>
<feature type="transmembrane region" description="Helical" evidence="11">
    <location>
        <begin position="381"/>
        <end position="402"/>
    </location>
</feature>
<dbReference type="STRING" id="698492.A0A0E9NPS7"/>
<evidence type="ECO:0000256" key="8">
    <source>
        <dbReference type="ARBA" id="ARBA00054319"/>
    </source>
</evidence>
<dbReference type="Proteomes" id="UP000033140">
    <property type="component" value="Unassembled WGS sequence"/>
</dbReference>
<feature type="transmembrane region" description="Helical" evidence="11">
    <location>
        <begin position="164"/>
        <end position="181"/>
    </location>
</feature>
<keyword evidence="14" id="KW-1185">Reference proteome</keyword>
<dbReference type="GO" id="GO:0016020">
    <property type="term" value="C:membrane"/>
    <property type="evidence" value="ECO:0007669"/>
    <property type="project" value="UniProtKB-SubCell"/>
</dbReference>
<dbReference type="InterPro" id="IPR020846">
    <property type="entry name" value="MFS_dom"/>
</dbReference>
<dbReference type="OrthoDB" id="6339427at2759"/>
<dbReference type="PRINTS" id="PR00171">
    <property type="entry name" value="SUGRTRNSPORT"/>
</dbReference>
<dbReference type="GO" id="GO:0005366">
    <property type="term" value="F:myo-inositol:proton symporter activity"/>
    <property type="evidence" value="ECO:0007669"/>
    <property type="project" value="TreeGrafter"/>
</dbReference>
<feature type="transmembrane region" description="Helical" evidence="11">
    <location>
        <begin position="488"/>
        <end position="506"/>
    </location>
</feature>
<reference evidence="13 14" key="2">
    <citation type="journal article" date="2014" name="J. Gen. Appl. Microbiol.">
        <title>The early diverging ascomycetous budding yeast Saitoella complicata has three histone deacetylases belonging to the Clr6, Hos2, and Rpd3 lineages.</title>
        <authorList>
            <person name="Nishida H."/>
            <person name="Matsumoto T."/>
            <person name="Kondo S."/>
            <person name="Hamamoto M."/>
            <person name="Yoshikawa H."/>
        </authorList>
    </citation>
    <scope>NUCLEOTIDE SEQUENCE [LARGE SCALE GENOMIC DNA]</scope>
    <source>
        <strain evidence="13 14">NRRL Y-17804</strain>
    </source>
</reference>
<evidence type="ECO:0000256" key="6">
    <source>
        <dbReference type="ARBA" id="ARBA00023136"/>
    </source>
</evidence>
<evidence type="ECO:0000256" key="4">
    <source>
        <dbReference type="ARBA" id="ARBA00022692"/>
    </source>
</evidence>
<comment type="caution">
    <text evidence="13">The sequence shown here is derived from an EMBL/GenBank/DDBJ whole genome shotgun (WGS) entry which is preliminary data.</text>
</comment>
<keyword evidence="3 9" id="KW-0813">Transport</keyword>
<dbReference type="PROSITE" id="PS50850">
    <property type="entry name" value="MFS"/>
    <property type="match status" value="1"/>
</dbReference>
<dbReference type="InterPro" id="IPR005829">
    <property type="entry name" value="Sugar_transporter_CS"/>
</dbReference>
<comment type="similarity">
    <text evidence="2 9">Belongs to the major facilitator superfamily. Sugar transporter (TC 2.A.1.1) family.</text>
</comment>
<proteinExistence type="inferred from homology"/>
<feature type="transmembrane region" description="Helical" evidence="11">
    <location>
        <begin position="306"/>
        <end position="325"/>
    </location>
</feature>
<evidence type="ECO:0000256" key="11">
    <source>
        <dbReference type="SAM" id="Phobius"/>
    </source>
</evidence>
<dbReference type="InterPro" id="IPR005828">
    <property type="entry name" value="MFS_sugar_transport-like"/>
</dbReference>
<dbReference type="InterPro" id="IPR036259">
    <property type="entry name" value="MFS_trans_sf"/>
</dbReference>
<dbReference type="SUPFAM" id="SSF103473">
    <property type="entry name" value="MFS general substrate transporter"/>
    <property type="match status" value="1"/>
</dbReference>
<dbReference type="Pfam" id="PF00083">
    <property type="entry name" value="Sugar_tr"/>
    <property type="match status" value="1"/>
</dbReference>
<dbReference type="CDD" id="cd17360">
    <property type="entry name" value="MFS_HMIT_like"/>
    <property type="match status" value="1"/>
</dbReference>
<feature type="transmembrane region" description="Helical" evidence="11">
    <location>
        <begin position="133"/>
        <end position="152"/>
    </location>
</feature>
<feature type="region of interest" description="Disordered" evidence="10">
    <location>
        <begin position="1"/>
        <end position="21"/>
    </location>
</feature>
<reference evidence="13 14" key="3">
    <citation type="journal article" date="2015" name="Genome Announc.">
        <title>Draft Genome Sequence of the Archiascomycetous Yeast Saitoella complicata.</title>
        <authorList>
            <person name="Yamauchi K."/>
            <person name="Kondo S."/>
            <person name="Hamamoto M."/>
            <person name="Takahashi Y."/>
            <person name="Ogura Y."/>
            <person name="Hayashi T."/>
            <person name="Nishida H."/>
        </authorList>
    </citation>
    <scope>NUCLEOTIDE SEQUENCE [LARGE SCALE GENOMIC DNA]</scope>
    <source>
        <strain evidence="13 14">NRRL Y-17804</strain>
    </source>
</reference>
<evidence type="ECO:0000256" key="3">
    <source>
        <dbReference type="ARBA" id="ARBA00022448"/>
    </source>
</evidence>
<evidence type="ECO:0000256" key="10">
    <source>
        <dbReference type="SAM" id="MobiDB-lite"/>
    </source>
</evidence>
<feature type="transmembrane region" description="Helical" evidence="11">
    <location>
        <begin position="106"/>
        <end position="126"/>
    </location>
</feature>
<dbReference type="InterPro" id="IPR050814">
    <property type="entry name" value="Myo-inositol_Transporter"/>
</dbReference>
<feature type="transmembrane region" description="Helical" evidence="11">
    <location>
        <begin position="345"/>
        <end position="369"/>
    </location>
</feature>
<feature type="transmembrane region" description="Helical" evidence="11">
    <location>
        <begin position="220"/>
        <end position="242"/>
    </location>
</feature>
<evidence type="ECO:0000256" key="1">
    <source>
        <dbReference type="ARBA" id="ARBA00004141"/>
    </source>
</evidence>
<dbReference type="Gene3D" id="1.20.1250.20">
    <property type="entry name" value="MFS general substrate transporter like domains"/>
    <property type="match status" value="1"/>
</dbReference>
<gene>
    <name evidence="13" type="ORF">G7K_5516-t1</name>
</gene>
<name>A0A0E9NPS7_SAICN</name>
<evidence type="ECO:0000313" key="14">
    <source>
        <dbReference type="Proteomes" id="UP000033140"/>
    </source>
</evidence>
<evidence type="ECO:0000313" key="13">
    <source>
        <dbReference type="EMBL" id="GAO51415.1"/>
    </source>
</evidence>
<comment type="function">
    <text evidence="8">Transporter for myo-inositol.</text>
</comment>
<accession>A0A0E9NPS7</accession>
<evidence type="ECO:0000256" key="2">
    <source>
        <dbReference type="ARBA" id="ARBA00010992"/>
    </source>
</evidence>
<feature type="transmembrane region" description="Helical" evidence="11">
    <location>
        <begin position="418"/>
        <end position="442"/>
    </location>
</feature>
<reference evidence="13 14" key="1">
    <citation type="journal article" date="2011" name="J. Gen. Appl. Microbiol.">
        <title>Draft genome sequencing of the enigmatic yeast Saitoella complicata.</title>
        <authorList>
            <person name="Nishida H."/>
            <person name="Hamamoto M."/>
            <person name="Sugiyama J."/>
        </authorList>
    </citation>
    <scope>NUCLEOTIDE SEQUENCE [LARGE SCALE GENOMIC DNA]</scope>
    <source>
        <strain evidence="13 14">NRRL Y-17804</strain>
    </source>
</reference>
<organism evidence="13 14">
    <name type="scientific">Saitoella complicata (strain BCRC 22490 / CBS 7301 / JCM 7358 / NBRC 10748 / NRRL Y-17804)</name>
    <dbReference type="NCBI Taxonomy" id="698492"/>
    <lineage>
        <taxon>Eukaryota</taxon>
        <taxon>Fungi</taxon>
        <taxon>Dikarya</taxon>
        <taxon>Ascomycota</taxon>
        <taxon>Taphrinomycotina</taxon>
        <taxon>Taphrinomycotina incertae sedis</taxon>
        <taxon>Saitoella</taxon>
    </lineage>
</organism>
<dbReference type="InterPro" id="IPR003663">
    <property type="entry name" value="Sugar/inositol_transpt"/>
</dbReference>
<comment type="catalytic activity">
    <reaction evidence="7">
        <text>myo-inositol(out) + H(+)(out) = myo-inositol(in) + H(+)(in)</text>
        <dbReference type="Rhea" id="RHEA:60364"/>
        <dbReference type="ChEBI" id="CHEBI:15378"/>
        <dbReference type="ChEBI" id="CHEBI:17268"/>
    </reaction>
</comment>
<evidence type="ECO:0000256" key="7">
    <source>
        <dbReference type="ARBA" id="ARBA00049119"/>
    </source>
</evidence>